<feature type="non-terminal residue" evidence="2">
    <location>
        <position position="228"/>
    </location>
</feature>
<feature type="compositionally biased region" description="Polar residues" evidence="1">
    <location>
        <begin position="219"/>
        <end position="228"/>
    </location>
</feature>
<name>A0ABN9R9G2_9DINO</name>
<evidence type="ECO:0000313" key="3">
    <source>
        <dbReference type="Proteomes" id="UP001189429"/>
    </source>
</evidence>
<feature type="compositionally biased region" description="Basic and acidic residues" evidence="1">
    <location>
        <begin position="181"/>
        <end position="190"/>
    </location>
</feature>
<feature type="region of interest" description="Disordered" evidence="1">
    <location>
        <begin position="171"/>
        <end position="190"/>
    </location>
</feature>
<dbReference type="EMBL" id="CAUYUJ010005830">
    <property type="protein sequence ID" value="CAK0815104.1"/>
    <property type="molecule type" value="Genomic_DNA"/>
</dbReference>
<gene>
    <name evidence="2" type="ORF">PCOR1329_LOCUS18527</name>
</gene>
<evidence type="ECO:0000313" key="2">
    <source>
        <dbReference type="EMBL" id="CAK0815104.1"/>
    </source>
</evidence>
<feature type="non-terminal residue" evidence="2">
    <location>
        <position position="1"/>
    </location>
</feature>
<comment type="caution">
    <text evidence="2">The sequence shown here is derived from an EMBL/GenBank/DDBJ whole genome shotgun (WGS) entry which is preliminary data.</text>
</comment>
<keyword evidence="3" id="KW-1185">Reference proteome</keyword>
<sequence length="228" mass="24387">VRAGWPRLPPPRLRSASPSRERQDLERVGGQGPPHRGRRAGRGGGGVEPAVRRAPGDLRGRRARRRQRRRARRARHAAGVPAQPAPEARDRPRPGRALAHRVLWGSQAEGHRGARCRGARVHPHGGAAAQGAGRGAVRRAGGAWHSERQAAQGAGRDAVQFAAEPWRCEGQAAPSQVGGEHLGREGERGECPGVRFLRRRSGRVAVARGAPESRRGSGAETTRQGKSG</sequence>
<feature type="region of interest" description="Disordered" evidence="1">
    <location>
        <begin position="1"/>
        <end position="99"/>
    </location>
</feature>
<dbReference type="Proteomes" id="UP001189429">
    <property type="component" value="Unassembled WGS sequence"/>
</dbReference>
<feature type="compositionally biased region" description="Basic and acidic residues" evidence="1">
    <location>
        <begin position="50"/>
        <end position="60"/>
    </location>
</feature>
<reference evidence="2" key="1">
    <citation type="submission" date="2023-10" db="EMBL/GenBank/DDBJ databases">
        <authorList>
            <person name="Chen Y."/>
            <person name="Shah S."/>
            <person name="Dougan E. K."/>
            <person name="Thang M."/>
            <person name="Chan C."/>
        </authorList>
    </citation>
    <scope>NUCLEOTIDE SEQUENCE [LARGE SCALE GENOMIC DNA]</scope>
</reference>
<feature type="compositionally biased region" description="Basic residues" evidence="1">
    <location>
        <begin position="61"/>
        <end position="76"/>
    </location>
</feature>
<evidence type="ECO:0000256" key="1">
    <source>
        <dbReference type="SAM" id="MobiDB-lite"/>
    </source>
</evidence>
<organism evidence="2 3">
    <name type="scientific">Prorocentrum cordatum</name>
    <dbReference type="NCBI Taxonomy" id="2364126"/>
    <lineage>
        <taxon>Eukaryota</taxon>
        <taxon>Sar</taxon>
        <taxon>Alveolata</taxon>
        <taxon>Dinophyceae</taxon>
        <taxon>Prorocentrales</taxon>
        <taxon>Prorocentraceae</taxon>
        <taxon>Prorocentrum</taxon>
    </lineage>
</organism>
<feature type="region of interest" description="Disordered" evidence="1">
    <location>
        <begin position="121"/>
        <end position="158"/>
    </location>
</feature>
<proteinExistence type="predicted"/>
<feature type="region of interest" description="Disordered" evidence="1">
    <location>
        <begin position="201"/>
        <end position="228"/>
    </location>
</feature>
<protein>
    <submittedName>
        <fullName evidence="2">Uncharacterized protein</fullName>
    </submittedName>
</protein>
<accession>A0ABN9R9G2</accession>